<evidence type="ECO:0000313" key="5">
    <source>
        <dbReference type="Proteomes" id="UP001589532"/>
    </source>
</evidence>
<comment type="caution">
    <text evidence="4">The sequence shown here is derived from an EMBL/GenBank/DDBJ whole genome shotgun (WGS) entry which is preliminary data.</text>
</comment>
<dbReference type="RefSeq" id="WP_378520824.1">
    <property type="nucleotide sequence ID" value="NZ_JBHMBW010000012.1"/>
</dbReference>
<feature type="compositionally biased region" description="Basic residues" evidence="2">
    <location>
        <begin position="96"/>
        <end position="122"/>
    </location>
</feature>
<feature type="region of interest" description="Disordered" evidence="2">
    <location>
        <begin position="92"/>
        <end position="145"/>
    </location>
</feature>
<dbReference type="InterPro" id="IPR010095">
    <property type="entry name" value="Cas12f1-like_TNB"/>
</dbReference>
<reference evidence="4 5" key="1">
    <citation type="submission" date="2024-09" db="EMBL/GenBank/DDBJ databases">
        <authorList>
            <person name="Sun Q."/>
            <person name="Mori K."/>
        </authorList>
    </citation>
    <scope>NUCLEOTIDE SEQUENCE [LARGE SCALE GENOMIC DNA]</scope>
    <source>
        <strain evidence="4 5">JCM 3143</strain>
    </source>
</reference>
<feature type="domain" description="Cas12f1-like TNB" evidence="3">
    <location>
        <begin position="2"/>
        <end position="51"/>
    </location>
</feature>
<dbReference type="EMBL" id="JBHMBW010000012">
    <property type="protein sequence ID" value="MFB9624625.1"/>
    <property type="molecule type" value="Genomic_DNA"/>
</dbReference>
<feature type="region of interest" description="Disordered" evidence="2">
    <location>
        <begin position="184"/>
        <end position="204"/>
    </location>
</feature>
<keyword evidence="1" id="KW-0238">DNA-binding</keyword>
<name>A0ABV5RYY2_9ACTN</name>
<organism evidence="4 5">
    <name type="scientific">Nonomuraea helvata</name>
    <dbReference type="NCBI Taxonomy" id="37484"/>
    <lineage>
        <taxon>Bacteria</taxon>
        <taxon>Bacillati</taxon>
        <taxon>Actinomycetota</taxon>
        <taxon>Actinomycetes</taxon>
        <taxon>Streptosporangiales</taxon>
        <taxon>Streptosporangiaceae</taxon>
        <taxon>Nonomuraea</taxon>
    </lineage>
</organism>
<protein>
    <recommendedName>
        <fullName evidence="3">Cas12f1-like TNB domain-containing protein</fullName>
    </recommendedName>
</protein>
<accession>A0ABV5RYY2</accession>
<proteinExistence type="predicted"/>
<sequence>MTVPARNTSKHCPHCLTPLRHRKSPDTPALAGWKWAICPECGWQGDRDQGAWRRIAARGLTHQTRTAVDRATGAMAIGSVVDKLEAQAVISLPASKTRRKDRSKTGLTRRRTARPAPRRRRAPSPTRPIGQAGKRPEGRAPTGRVRLPRAAYRHQGMTTISTPTRRHRPRGAALGAGFHLHAHATPPRWAQPPPGIMTDMGSPS</sequence>
<dbReference type="Pfam" id="PF07282">
    <property type="entry name" value="Cas12f1-like_TNB"/>
    <property type="match status" value="1"/>
</dbReference>
<dbReference type="Proteomes" id="UP001589532">
    <property type="component" value="Unassembled WGS sequence"/>
</dbReference>
<gene>
    <name evidence="4" type="ORF">ACFFSA_16185</name>
</gene>
<evidence type="ECO:0000256" key="2">
    <source>
        <dbReference type="SAM" id="MobiDB-lite"/>
    </source>
</evidence>
<evidence type="ECO:0000256" key="1">
    <source>
        <dbReference type="ARBA" id="ARBA00023125"/>
    </source>
</evidence>
<keyword evidence="5" id="KW-1185">Reference proteome</keyword>
<evidence type="ECO:0000259" key="3">
    <source>
        <dbReference type="Pfam" id="PF07282"/>
    </source>
</evidence>
<evidence type="ECO:0000313" key="4">
    <source>
        <dbReference type="EMBL" id="MFB9624625.1"/>
    </source>
</evidence>